<proteinExistence type="predicted"/>
<dbReference type="InterPro" id="IPR020095">
    <property type="entry name" value="PsdUridine_synth_TruA_C"/>
</dbReference>
<evidence type="ECO:0000313" key="2">
    <source>
        <dbReference type="Proteomes" id="UP001396334"/>
    </source>
</evidence>
<protein>
    <submittedName>
        <fullName evidence="1">Uncharacterized protein</fullName>
    </submittedName>
</protein>
<organism evidence="1 2">
    <name type="scientific">Hibiscus sabdariffa</name>
    <name type="common">roselle</name>
    <dbReference type="NCBI Taxonomy" id="183260"/>
    <lineage>
        <taxon>Eukaryota</taxon>
        <taxon>Viridiplantae</taxon>
        <taxon>Streptophyta</taxon>
        <taxon>Embryophyta</taxon>
        <taxon>Tracheophyta</taxon>
        <taxon>Spermatophyta</taxon>
        <taxon>Magnoliopsida</taxon>
        <taxon>eudicotyledons</taxon>
        <taxon>Gunneridae</taxon>
        <taxon>Pentapetalae</taxon>
        <taxon>rosids</taxon>
        <taxon>malvids</taxon>
        <taxon>Malvales</taxon>
        <taxon>Malvaceae</taxon>
        <taxon>Malvoideae</taxon>
        <taxon>Hibiscus</taxon>
    </lineage>
</organism>
<dbReference type="InterPro" id="IPR001406">
    <property type="entry name" value="PsdUridine_synth_TruA"/>
</dbReference>
<dbReference type="InterPro" id="IPR020103">
    <property type="entry name" value="PsdUridine_synth_cat_dom_sf"/>
</dbReference>
<sequence>MGSFLLTSELREIAAATPESHARFSVKSKVYHYKIYNDSIMDPFRRRYVYHNAYKLNTAAMREAARLFIGKHDFSAFVNVSRNDRVPDPAALLLQIGKEAIPADIVPKILATRDRRELAKYALSAPPHRLCLVSVKYNEEHLRLPSE</sequence>
<gene>
    <name evidence="1" type="ORF">V6N11_060723</name>
</gene>
<name>A0ABR2QRR7_9ROSI</name>
<evidence type="ECO:0000313" key="1">
    <source>
        <dbReference type="EMBL" id="KAK9003156.1"/>
    </source>
</evidence>
<dbReference type="SUPFAM" id="SSF55120">
    <property type="entry name" value="Pseudouridine synthase"/>
    <property type="match status" value="1"/>
</dbReference>
<accession>A0ABR2QRR7</accession>
<dbReference type="Gene3D" id="3.30.70.660">
    <property type="entry name" value="Pseudouridine synthase I, catalytic domain, C-terminal subdomain"/>
    <property type="match status" value="2"/>
</dbReference>
<dbReference type="EMBL" id="JBBPBN010000034">
    <property type="protein sequence ID" value="KAK9003156.1"/>
    <property type="molecule type" value="Genomic_DNA"/>
</dbReference>
<dbReference type="PANTHER" id="PTHR11142:SF0">
    <property type="entry name" value="TRNA PSEUDOURIDINE SYNTHASE-LIKE 1"/>
    <property type="match status" value="1"/>
</dbReference>
<dbReference type="Proteomes" id="UP001396334">
    <property type="component" value="Unassembled WGS sequence"/>
</dbReference>
<keyword evidence="2" id="KW-1185">Reference proteome</keyword>
<dbReference type="PANTHER" id="PTHR11142">
    <property type="entry name" value="PSEUDOURIDYLATE SYNTHASE"/>
    <property type="match status" value="1"/>
</dbReference>
<reference evidence="1 2" key="1">
    <citation type="journal article" date="2024" name="G3 (Bethesda)">
        <title>Genome assembly of Hibiscus sabdariffa L. provides insights into metabolisms of medicinal natural products.</title>
        <authorList>
            <person name="Kim T."/>
        </authorList>
    </citation>
    <scope>NUCLEOTIDE SEQUENCE [LARGE SCALE GENOMIC DNA]</scope>
    <source>
        <strain evidence="1">TK-2024</strain>
        <tissue evidence="1">Old leaves</tissue>
    </source>
</reference>
<comment type="caution">
    <text evidence="1">The sequence shown here is derived from an EMBL/GenBank/DDBJ whole genome shotgun (WGS) entry which is preliminary data.</text>
</comment>